<organism evidence="9">
    <name type="scientific">Manihot esculenta</name>
    <name type="common">Cassava</name>
    <name type="synonym">Jatropha manihot</name>
    <dbReference type="NCBI Taxonomy" id="3983"/>
    <lineage>
        <taxon>Eukaryota</taxon>
        <taxon>Viridiplantae</taxon>
        <taxon>Streptophyta</taxon>
        <taxon>Embryophyta</taxon>
        <taxon>Tracheophyta</taxon>
        <taxon>Spermatophyta</taxon>
        <taxon>Magnoliopsida</taxon>
        <taxon>eudicotyledons</taxon>
        <taxon>Gunneridae</taxon>
        <taxon>Pentapetalae</taxon>
        <taxon>rosids</taxon>
        <taxon>fabids</taxon>
        <taxon>Malpighiales</taxon>
        <taxon>Euphorbiaceae</taxon>
        <taxon>Crotonoideae</taxon>
        <taxon>Manihoteae</taxon>
        <taxon>Manihot</taxon>
    </lineage>
</organism>
<dbReference type="GO" id="GO:0000976">
    <property type="term" value="F:transcription cis-regulatory region binding"/>
    <property type="evidence" value="ECO:0000318"/>
    <property type="project" value="GO_Central"/>
</dbReference>
<dbReference type="Gramene" id="Manes.14G018602.4.v8.1">
    <property type="protein sequence ID" value="Manes.14G018602.4.v8.1.CDS"/>
    <property type="gene ID" value="Manes.14G018602.v8.1"/>
</dbReference>
<keyword evidence="11" id="KW-1185">Reference proteome</keyword>
<dbReference type="Gramene" id="Manes.14G018602.3.v8.1">
    <property type="protein sequence ID" value="Manes.14G018602.3.v8.1.CDS"/>
    <property type="gene ID" value="Manes.14G018602.v8.1"/>
</dbReference>
<dbReference type="EMBL" id="CM004400">
    <property type="protein sequence ID" value="OAY30290.1"/>
    <property type="molecule type" value="Genomic_DNA"/>
</dbReference>
<dbReference type="InterPro" id="IPR003657">
    <property type="entry name" value="WRKY_dom"/>
</dbReference>
<dbReference type="InterPro" id="IPR036576">
    <property type="entry name" value="WRKY_dom_sf"/>
</dbReference>
<dbReference type="Gramene" id="Manes.14G018602.2.v8.1">
    <property type="protein sequence ID" value="Manes.14G018602.2.v8.1.CDS"/>
    <property type="gene ID" value="Manes.14G018602.v8.1"/>
</dbReference>
<dbReference type="AlphaFoldDB" id="A0A140H8T4"/>
<feature type="domain" description="WRKY" evidence="8">
    <location>
        <begin position="117"/>
        <end position="180"/>
    </location>
</feature>
<dbReference type="GO" id="GO:0009751">
    <property type="term" value="P:response to salicylic acid"/>
    <property type="evidence" value="ECO:0007669"/>
    <property type="project" value="UniProtKB-ARBA"/>
</dbReference>
<dbReference type="Proteomes" id="UP000091857">
    <property type="component" value="Chromosome 14"/>
</dbReference>
<name>A0A140H8T4_MANES</name>
<dbReference type="OrthoDB" id="1888929at2759"/>
<feature type="compositionally biased region" description="Basic and acidic residues" evidence="7">
    <location>
        <begin position="80"/>
        <end position="95"/>
    </location>
</feature>
<evidence type="ECO:0000256" key="3">
    <source>
        <dbReference type="ARBA" id="ARBA00023125"/>
    </source>
</evidence>
<dbReference type="Gramene" id="Manes.14G018602.7.v8.1">
    <property type="protein sequence ID" value="Manes.14G018602.7.v8.1.CDS"/>
    <property type="gene ID" value="Manes.14G018602.v8.1"/>
</dbReference>
<evidence type="ECO:0000256" key="4">
    <source>
        <dbReference type="ARBA" id="ARBA00023163"/>
    </source>
</evidence>
<accession>A0A140H8T4</accession>
<keyword evidence="2" id="KW-0805">Transcription regulation</keyword>
<dbReference type="SUPFAM" id="SSF118290">
    <property type="entry name" value="WRKY DNA-binding domain"/>
    <property type="match status" value="1"/>
</dbReference>
<keyword evidence="5" id="KW-0539">Nucleus</keyword>
<feature type="region of interest" description="Disordered" evidence="7">
    <location>
        <begin position="65"/>
        <end position="107"/>
    </location>
</feature>
<dbReference type="Gramene" id="Manes.14G018602.6.v8.1">
    <property type="protein sequence ID" value="Manes.14G018602.6.v8.1.CDS"/>
    <property type="gene ID" value="Manes.14G018602.v8.1"/>
</dbReference>
<dbReference type="EMBL" id="KT827655">
    <property type="protein sequence ID" value="AMO00448.1"/>
    <property type="molecule type" value="mRNA"/>
</dbReference>
<dbReference type="Pfam" id="PF03106">
    <property type="entry name" value="WRKY"/>
    <property type="match status" value="1"/>
</dbReference>
<dbReference type="PROSITE" id="PS50811">
    <property type="entry name" value="WRKY"/>
    <property type="match status" value="1"/>
</dbReference>
<evidence type="ECO:0000259" key="8">
    <source>
        <dbReference type="PROSITE" id="PS50811"/>
    </source>
</evidence>
<dbReference type="PANTHER" id="PTHR32096:SF115">
    <property type="entry name" value="WRKY TRANSCRIPTION FACTOR 30-RELATED"/>
    <property type="match status" value="1"/>
</dbReference>
<feature type="compositionally biased region" description="Polar residues" evidence="7">
    <location>
        <begin position="189"/>
        <end position="212"/>
    </location>
</feature>
<dbReference type="GO" id="GO:0010150">
    <property type="term" value="P:leaf senescence"/>
    <property type="evidence" value="ECO:0007669"/>
    <property type="project" value="UniProtKB-ARBA"/>
</dbReference>
<keyword evidence="3" id="KW-0238">DNA-binding</keyword>
<evidence type="ECO:0000256" key="6">
    <source>
        <dbReference type="ARBA" id="ARBA00060850"/>
    </source>
</evidence>
<gene>
    <name evidence="10" type="ORF">MANES_14G018600</name>
</gene>
<dbReference type="EMBL" id="CM004400">
    <property type="protein sequence ID" value="OAY30289.1"/>
    <property type="molecule type" value="Genomic_DNA"/>
</dbReference>
<dbReference type="GO" id="GO:0003700">
    <property type="term" value="F:DNA-binding transcription factor activity"/>
    <property type="evidence" value="ECO:0000318"/>
    <property type="project" value="GO_Central"/>
</dbReference>
<dbReference type="Gramene" id="Manes.14G018602.5.v8.1">
    <property type="protein sequence ID" value="Manes.14G018602.5.v8.1.CDS"/>
    <property type="gene ID" value="Manes.14G018602.v8.1"/>
</dbReference>
<dbReference type="GO" id="GO:0010193">
    <property type="term" value="P:response to ozone"/>
    <property type="evidence" value="ECO:0007669"/>
    <property type="project" value="UniProtKB-ARBA"/>
</dbReference>
<dbReference type="GO" id="GO:0005634">
    <property type="term" value="C:nucleus"/>
    <property type="evidence" value="ECO:0000318"/>
    <property type="project" value="GO_Central"/>
</dbReference>
<dbReference type="Gene3D" id="2.20.25.80">
    <property type="entry name" value="WRKY domain"/>
    <property type="match status" value="1"/>
</dbReference>
<feature type="region of interest" description="Disordered" evidence="7">
    <location>
        <begin position="189"/>
        <end position="217"/>
    </location>
</feature>
<reference evidence="10 11" key="2">
    <citation type="submission" date="2016-02" db="EMBL/GenBank/DDBJ databases">
        <title>WGS assembly of Manihot esculenta.</title>
        <authorList>
            <person name="Bredeson J.V."/>
            <person name="Prochnik S.E."/>
            <person name="Lyons J.B."/>
            <person name="Schmutz J."/>
            <person name="Grimwood J."/>
            <person name="Vrebalov J."/>
            <person name="Bart R.S."/>
            <person name="Amuge T."/>
            <person name="Ferguson M.E."/>
            <person name="Green R."/>
            <person name="Putnam N."/>
            <person name="Stites J."/>
            <person name="Rounsley S."/>
            <person name="Rokhsar D.S."/>
        </authorList>
    </citation>
    <scope>NUCLEOTIDE SEQUENCE [LARGE SCALE GENOMIC DNA]</scope>
    <source>
        <strain evidence="11">cv. AM560-2</strain>
        <tissue evidence="10">Leaf</tissue>
    </source>
</reference>
<evidence type="ECO:0000313" key="10">
    <source>
        <dbReference type="EMBL" id="OAY30289.1"/>
    </source>
</evidence>
<evidence type="ECO:0000313" key="11">
    <source>
        <dbReference type="Proteomes" id="UP000091857"/>
    </source>
</evidence>
<reference evidence="9" key="1">
    <citation type="journal article" date="2016" name="Front. Plant Sci.">
        <title>Genome-Wide Identification and Expression Analysis of the WRKY Gene Family in Cassava.</title>
        <authorList>
            <person name="Wei Y."/>
            <person name="Shi H."/>
            <person name="Xia Z."/>
            <person name="Tie W."/>
            <person name="Ding Z."/>
            <person name="Yan Y."/>
            <person name="Wang W."/>
            <person name="Hu W."/>
            <person name="Li K."/>
        </authorList>
    </citation>
    <scope>NUCLEOTIDE SEQUENCE</scope>
</reference>
<evidence type="ECO:0000256" key="7">
    <source>
        <dbReference type="SAM" id="MobiDB-lite"/>
    </source>
</evidence>
<protein>
    <submittedName>
        <fullName evidence="9">WRKY transcription factor 80</fullName>
    </submittedName>
</protein>
<dbReference type="SMR" id="A0A140H8T4"/>
<dbReference type="GO" id="GO:0042542">
    <property type="term" value="P:response to hydrogen peroxide"/>
    <property type="evidence" value="ECO:0007669"/>
    <property type="project" value="UniProtKB-ARBA"/>
</dbReference>
<proteinExistence type="evidence at transcript level"/>
<keyword evidence="4" id="KW-0804">Transcription</keyword>
<sequence length="340" mass="37884">MENMGDWEQKDLVNELMLGRELARQLQIHLNVPSSSPETRETLVHEIQASYEKALSMLNPTGSIAIGVSESPPSLSGSPRTEDSERELKDHDLRHASRKRKGMPRWTRQVRVSPGIGLEGPLDDGFSWRKYGQKDILGAKYPRGYYRCTERIVQGCLATKQVQLSNEDPTIFQITYRGRHTCTQAHMLSPSKPLQNQGPTNTVMEPQKPQENLQQQSQDLSSDFLSGLKVITEVLDSSQQSVPPFYFPSAASVKADNEAFSPYVVDKSFIENSHFSLSSSGMHHYSFGGNRNFQTSAEAELTDIICAATSTTDSPTIGLDFPFANVEFDPNTFDNSGFLS</sequence>
<dbReference type="SMART" id="SM00774">
    <property type="entry name" value="WRKY"/>
    <property type="match status" value="1"/>
</dbReference>
<comment type="subcellular location">
    <subcellularLocation>
        <location evidence="1">Nucleus</location>
    </subcellularLocation>
</comment>
<dbReference type="Gramene" id="Manes.14G018602.8.v8.1">
    <property type="protein sequence ID" value="Manes.14G018602.8.v8.1.CDS"/>
    <property type="gene ID" value="Manes.14G018602.v8.1"/>
</dbReference>
<comment type="similarity">
    <text evidence="6">Belongs to the WRKY group III family.</text>
</comment>
<dbReference type="FunFam" id="2.20.25.80:FF:000009">
    <property type="entry name" value="WRKY transcription factor 53"/>
    <property type="match status" value="1"/>
</dbReference>
<evidence type="ECO:0000256" key="5">
    <source>
        <dbReference type="ARBA" id="ARBA00023242"/>
    </source>
</evidence>
<evidence type="ECO:0000256" key="2">
    <source>
        <dbReference type="ARBA" id="ARBA00023015"/>
    </source>
</evidence>
<dbReference type="InterPro" id="IPR044810">
    <property type="entry name" value="WRKY_plant"/>
</dbReference>
<dbReference type="Gramene" id="Manes.14G018602.1.v8.1">
    <property type="protein sequence ID" value="Manes.14G018602.1.v8.1.CDS"/>
    <property type="gene ID" value="Manes.14G018602.v8.1"/>
</dbReference>
<evidence type="ECO:0000256" key="1">
    <source>
        <dbReference type="ARBA" id="ARBA00004123"/>
    </source>
</evidence>
<evidence type="ECO:0000313" key="9">
    <source>
        <dbReference type="EMBL" id="AMO00448.1"/>
    </source>
</evidence>
<dbReference type="OMA" id="WRGHNEL"/>
<dbReference type="PANTHER" id="PTHR32096">
    <property type="entry name" value="WRKY TRANSCRIPTION FACTOR 30-RELATED-RELATED"/>
    <property type="match status" value="1"/>
</dbReference>